<evidence type="ECO:0000313" key="2">
    <source>
        <dbReference type="EMBL" id="MCI94592.1"/>
    </source>
</evidence>
<protein>
    <submittedName>
        <fullName evidence="2">Uncharacterized protein</fullName>
    </submittedName>
</protein>
<feature type="non-terminal residue" evidence="2">
    <location>
        <position position="20"/>
    </location>
</feature>
<dbReference type="Proteomes" id="UP000265520">
    <property type="component" value="Unassembled WGS sequence"/>
</dbReference>
<accession>A0A392W4F9</accession>
<evidence type="ECO:0000313" key="3">
    <source>
        <dbReference type="Proteomes" id="UP000265520"/>
    </source>
</evidence>
<comment type="caution">
    <text evidence="2">The sequence shown here is derived from an EMBL/GenBank/DDBJ whole genome shotgun (WGS) entry which is preliminary data.</text>
</comment>
<organism evidence="2 3">
    <name type="scientific">Trifolium medium</name>
    <dbReference type="NCBI Taxonomy" id="97028"/>
    <lineage>
        <taxon>Eukaryota</taxon>
        <taxon>Viridiplantae</taxon>
        <taxon>Streptophyta</taxon>
        <taxon>Embryophyta</taxon>
        <taxon>Tracheophyta</taxon>
        <taxon>Spermatophyta</taxon>
        <taxon>Magnoliopsida</taxon>
        <taxon>eudicotyledons</taxon>
        <taxon>Gunneridae</taxon>
        <taxon>Pentapetalae</taxon>
        <taxon>rosids</taxon>
        <taxon>fabids</taxon>
        <taxon>Fabales</taxon>
        <taxon>Fabaceae</taxon>
        <taxon>Papilionoideae</taxon>
        <taxon>50 kb inversion clade</taxon>
        <taxon>NPAAA clade</taxon>
        <taxon>Hologalegina</taxon>
        <taxon>IRL clade</taxon>
        <taxon>Trifolieae</taxon>
        <taxon>Trifolium</taxon>
    </lineage>
</organism>
<feature type="compositionally biased region" description="Polar residues" evidence="1">
    <location>
        <begin position="9"/>
        <end position="20"/>
    </location>
</feature>
<name>A0A392W4F9_9FABA</name>
<dbReference type="AlphaFoldDB" id="A0A392W4F9"/>
<keyword evidence="3" id="KW-1185">Reference proteome</keyword>
<sequence>MAGGKLQSWWRQSRSPRGSG</sequence>
<dbReference type="EMBL" id="LXQA011360744">
    <property type="protein sequence ID" value="MCI94592.1"/>
    <property type="molecule type" value="Genomic_DNA"/>
</dbReference>
<reference evidence="2 3" key="1">
    <citation type="journal article" date="2018" name="Front. Plant Sci.">
        <title>Red Clover (Trifolium pratense) and Zigzag Clover (T. medium) - A Picture of Genomic Similarities and Differences.</title>
        <authorList>
            <person name="Dluhosova J."/>
            <person name="Istvanek J."/>
            <person name="Nedelnik J."/>
            <person name="Repkova J."/>
        </authorList>
    </citation>
    <scope>NUCLEOTIDE SEQUENCE [LARGE SCALE GENOMIC DNA]</scope>
    <source>
        <strain evidence="3">cv. 10/8</strain>
        <tissue evidence="2">Leaf</tissue>
    </source>
</reference>
<evidence type="ECO:0000256" key="1">
    <source>
        <dbReference type="SAM" id="MobiDB-lite"/>
    </source>
</evidence>
<feature type="region of interest" description="Disordered" evidence="1">
    <location>
        <begin position="1"/>
        <end position="20"/>
    </location>
</feature>
<proteinExistence type="predicted"/>